<dbReference type="InterPro" id="IPR013520">
    <property type="entry name" value="Ribonucl_H"/>
</dbReference>
<dbReference type="InterPro" id="IPR036397">
    <property type="entry name" value="RNaseH_sf"/>
</dbReference>
<evidence type="ECO:0000256" key="3">
    <source>
        <dbReference type="ARBA" id="ARBA00022839"/>
    </source>
</evidence>
<dbReference type="GO" id="GO:0008408">
    <property type="term" value="F:3'-5' exonuclease activity"/>
    <property type="evidence" value="ECO:0007669"/>
    <property type="project" value="TreeGrafter"/>
</dbReference>
<accession>A0A8J7KGB4</accession>
<dbReference type="PANTHER" id="PTHR30231">
    <property type="entry name" value="DNA POLYMERASE III SUBUNIT EPSILON"/>
    <property type="match status" value="1"/>
</dbReference>
<dbReference type="Proteomes" id="UP000622552">
    <property type="component" value="Unassembled WGS sequence"/>
</dbReference>
<evidence type="ECO:0000313" key="6">
    <source>
        <dbReference type="Proteomes" id="UP000622552"/>
    </source>
</evidence>
<dbReference type="InterPro" id="IPR012337">
    <property type="entry name" value="RNaseH-like_sf"/>
</dbReference>
<name>A0A8J7KGB4_9ACTN</name>
<evidence type="ECO:0000313" key="5">
    <source>
        <dbReference type="EMBL" id="MBG6137160.1"/>
    </source>
</evidence>
<sequence>MASNKYPGQCGTCAQRVPAGEGTLTRTDAGGWVTYHPHCVPAPRAPRPGEHDGWHRRHLAAFDVESTGVRTGVDRIVSASLRDTSGHSLELLVDPGVEIPAEATATHGITTEQVRAHGRPPAEALDELADALANYLRAGIPIVIYNAVYDLTMLETELLRHGLRSLTDRAGGALAPIVDPLVIDRHVDRYRSGGRTLEQVCAFYGVTHPGPHRADADTQACMDLAIAIAACHRSIADATLADLHAGQAEWYAESVAYFASKFPDRSSDPAWPLATVRVEEWPGA</sequence>
<dbReference type="SMART" id="SM00479">
    <property type="entry name" value="EXOIII"/>
    <property type="match status" value="1"/>
</dbReference>
<protein>
    <submittedName>
        <fullName evidence="5">DNA polymerase-3 subunit epsilon</fullName>
        <ecNumber evidence="5">2.7.7.7</ecNumber>
    </submittedName>
</protein>
<keyword evidence="6" id="KW-1185">Reference proteome</keyword>
<evidence type="ECO:0000256" key="2">
    <source>
        <dbReference type="ARBA" id="ARBA00022801"/>
    </source>
</evidence>
<reference evidence="5" key="1">
    <citation type="submission" date="2020-11" db="EMBL/GenBank/DDBJ databases">
        <title>Sequencing the genomes of 1000 actinobacteria strains.</title>
        <authorList>
            <person name="Klenk H.-P."/>
        </authorList>
    </citation>
    <scope>NUCLEOTIDE SEQUENCE</scope>
    <source>
        <strain evidence="5">DSM 45356</strain>
    </source>
</reference>
<dbReference type="PANTHER" id="PTHR30231:SF4">
    <property type="entry name" value="PROTEIN NEN2"/>
    <property type="match status" value="1"/>
</dbReference>
<dbReference type="SUPFAM" id="SSF53098">
    <property type="entry name" value="Ribonuclease H-like"/>
    <property type="match status" value="1"/>
</dbReference>
<gene>
    <name evidence="5" type="ORF">IW245_003354</name>
</gene>
<dbReference type="EC" id="2.7.7.7" evidence="5"/>
<dbReference type="GO" id="GO:0005829">
    <property type="term" value="C:cytosol"/>
    <property type="evidence" value="ECO:0007669"/>
    <property type="project" value="TreeGrafter"/>
</dbReference>
<keyword evidence="5" id="KW-0548">Nucleotidyltransferase</keyword>
<evidence type="ECO:0000259" key="4">
    <source>
        <dbReference type="SMART" id="SM00479"/>
    </source>
</evidence>
<dbReference type="EMBL" id="JADOUF010000001">
    <property type="protein sequence ID" value="MBG6137160.1"/>
    <property type="molecule type" value="Genomic_DNA"/>
</dbReference>
<feature type="domain" description="Exonuclease" evidence="4">
    <location>
        <begin position="58"/>
        <end position="234"/>
    </location>
</feature>
<keyword evidence="2" id="KW-0378">Hydrolase</keyword>
<dbReference type="Pfam" id="PF00929">
    <property type="entry name" value="RNase_T"/>
    <property type="match status" value="1"/>
</dbReference>
<keyword evidence="3" id="KW-0269">Exonuclease</keyword>
<dbReference type="GO" id="GO:0003887">
    <property type="term" value="F:DNA-directed DNA polymerase activity"/>
    <property type="evidence" value="ECO:0007669"/>
    <property type="project" value="UniProtKB-EC"/>
</dbReference>
<dbReference type="CDD" id="cd06127">
    <property type="entry name" value="DEDDh"/>
    <property type="match status" value="1"/>
</dbReference>
<dbReference type="Gene3D" id="3.30.420.10">
    <property type="entry name" value="Ribonuclease H-like superfamily/Ribonuclease H"/>
    <property type="match status" value="1"/>
</dbReference>
<evidence type="ECO:0000256" key="1">
    <source>
        <dbReference type="ARBA" id="ARBA00022722"/>
    </source>
</evidence>
<dbReference type="AlphaFoldDB" id="A0A8J7KGB4"/>
<dbReference type="GO" id="GO:0003676">
    <property type="term" value="F:nucleic acid binding"/>
    <property type="evidence" value="ECO:0007669"/>
    <property type="project" value="InterPro"/>
</dbReference>
<proteinExistence type="predicted"/>
<dbReference type="RefSeq" id="WP_197004056.1">
    <property type="nucleotide sequence ID" value="NZ_BONS01000022.1"/>
</dbReference>
<organism evidence="5 6">
    <name type="scientific">Longispora fulva</name>
    <dbReference type="NCBI Taxonomy" id="619741"/>
    <lineage>
        <taxon>Bacteria</taxon>
        <taxon>Bacillati</taxon>
        <taxon>Actinomycetota</taxon>
        <taxon>Actinomycetes</taxon>
        <taxon>Micromonosporales</taxon>
        <taxon>Micromonosporaceae</taxon>
        <taxon>Longispora</taxon>
    </lineage>
</organism>
<keyword evidence="5" id="KW-0808">Transferase</keyword>
<comment type="caution">
    <text evidence="5">The sequence shown here is derived from an EMBL/GenBank/DDBJ whole genome shotgun (WGS) entry which is preliminary data.</text>
</comment>
<dbReference type="NCBIfam" id="NF005927">
    <property type="entry name" value="PRK07942.1"/>
    <property type="match status" value="1"/>
</dbReference>
<keyword evidence="1" id="KW-0540">Nuclease</keyword>